<dbReference type="GO" id="GO:0046983">
    <property type="term" value="F:protein dimerization activity"/>
    <property type="evidence" value="ECO:0007669"/>
    <property type="project" value="InterPro"/>
</dbReference>
<keyword evidence="6 12" id="KW-0418">Kinase</keyword>
<dbReference type="Gene3D" id="3.30.565.10">
    <property type="entry name" value="Histidine kinase-like ATPase, C-terminal domain"/>
    <property type="match status" value="1"/>
</dbReference>
<dbReference type="GO" id="GO:0005524">
    <property type="term" value="F:ATP binding"/>
    <property type="evidence" value="ECO:0007669"/>
    <property type="project" value="UniProtKB-KW"/>
</dbReference>
<feature type="transmembrane region" description="Helical" evidence="10">
    <location>
        <begin position="68"/>
        <end position="85"/>
    </location>
</feature>
<evidence type="ECO:0000256" key="2">
    <source>
        <dbReference type="ARBA" id="ARBA00012438"/>
    </source>
</evidence>
<dbReference type="Gene3D" id="3.30.450.40">
    <property type="match status" value="2"/>
</dbReference>
<feature type="transmembrane region" description="Helical" evidence="10">
    <location>
        <begin position="44"/>
        <end position="62"/>
    </location>
</feature>
<keyword evidence="5" id="KW-0547">Nucleotide-binding</keyword>
<proteinExistence type="predicted"/>
<dbReference type="InterPro" id="IPR003018">
    <property type="entry name" value="GAF"/>
</dbReference>
<feature type="transmembrane region" description="Helical" evidence="10">
    <location>
        <begin position="20"/>
        <end position="37"/>
    </location>
</feature>
<dbReference type="KEGG" id="ams:AMIS_25700"/>
<reference evidence="12 13" key="1">
    <citation type="submission" date="2012-02" db="EMBL/GenBank/DDBJ databases">
        <title>Complete genome sequence of Actinoplanes missouriensis 431 (= NBRC 102363).</title>
        <authorList>
            <person name="Ohnishi Y."/>
            <person name="Ishikawa J."/>
            <person name="Sekine M."/>
            <person name="Hosoyama A."/>
            <person name="Harada T."/>
            <person name="Narita H."/>
            <person name="Hata T."/>
            <person name="Konno Y."/>
            <person name="Tutikane K."/>
            <person name="Fujita N."/>
            <person name="Horinouchi S."/>
            <person name="Hayakawa M."/>
        </authorList>
    </citation>
    <scope>NUCLEOTIDE SEQUENCE [LARGE SCALE GENOMIC DNA]</scope>
    <source>
        <strain evidence="13">ATCC 14538 / DSM 43046 / CBS 188.64 / JCM 3121 / NBRC 102363 / NCIMB 12654 / NRRL B-3342 / UNCC 431</strain>
    </source>
</reference>
<comment type="catalytic activity">
    <reaction evidence="1">
        <text>ATP + protein L-histidine = ADP + protein N-phospho-L-histidine.</text>
        <dbReference type="EC" id="2.7.13.3"/>
    </reaction>
</comment>
<dbReference type="SUPFAM" id="SSF55874">
    <property type="entry name" value="ATPase domain of HSP90 chaperone/DNA topoisomerase II/histidine kinase"/>
    <property type="match status" value="1"/>
</dbReference>
<dbReference type="GO" id="GO:0000155">
    <property type="term" value="F:phosphorelay sensor kinase activity"/>
    <property type="evidence" value="ECO:0007669"/>
    <property type="project" value="InterPro"/>
</dbReference>
<dbReference type="eggNOG" id="COG2203">
    <property type="taxonomic scope" value="Bacteria"/>
</dbReference>
<evidence type="ECO:0000256" key="1">
    <source>
        <dbReference type="ARBA" id="ARBA00000085"/>
    </source>
</evidence>
<dbReference type="InterPro" id="IPR011712">
    <property type="entry name" value="Sig_transdc_His_kin_sub3_dim/P"/>
</dbReference>
<feature type="domain" description="Histidine kinase" evidence="11">
    <location>
        <begin position="588"/>
        <end position="670"/>
    </location>
</feature>
<dbReference type="GO" id="GO:0016020">
    <property type="term" value="C:membrane"/>
    <property type="evidence" value="ECO:0007669"/>
    <property type="project" value="InterPro"/>
</dbReference>
<dbReference type="InterPro" id="IPR029016">
    <property type="entry name" value="GAF-like_dom_sf"/>
</dbReference>
<dbReference type="PATRIC" id="fig|512565.3.peg.2570"/>
<keyword evidence="10" id="KW-0472">Membrane</keyword>
<keyword evidence="9" id="KW-0175">Coiled coil</keyword>
<dbReference type="Gene3D" id="1.20.120.620">
    <property type="entry name" value="Backbone structure of the membrane domain of e. Coli histidine kinase receptor kdpd"/>
    <property type="match status" value="1"/>
</dbReference>
<evidence type="ECO:0000313" key="12">
    <source>
        <dbReference type="EMBL" id="BAL87790.1"/>
    </source>
</evidence>
<dbReference type="InterPro" id="IPR005467">
    <property type="entry name" value="His_kinase_dom"/>
</dbReference>
<accession>I0H453</accession>
<dbReference type="CDD" id="cd16917">
    <property type="entry name" value="HATPase_UhpB-NarQ-NarX-like"/>
    <property type="match status" value="1"/>
</dbReference>
<dbReference type="Pfam" id="PF01590">
    <property type="entry name" value="GAF"/>
    <property type="match status" value="2"/>
</dbReference>
<dbReference type="EC" id="2.7.13.3" evidence="2"/>
<keyword evidence="13" id="KW-1185">Reference proteome</keyword>
<evidence type="ECO:0000256" key="8">
    <source>
        <dbReference type="ARBA" id="ARBA00023012"/>
    </source>
</evidence>
<feature type="transmembrane region" description="Helical" evidence="10">
    <location>
        <begin position="97"/>
        <end position="118"/>
    </location>
</feature>
<dbReference type="InterPro" id="IPR050482">
    <property type="entry name" value="Sensor_HK_TwoCompSys"/>
</dbReference>
<dbReference type="AlphaFoldDB" id="I0H453"/>
<evidence type="ECO:0000256" key="6">
    <source>
        <dbReference type="ARBA" id="ARBA00022777"/>
    </source>
</evidence>
<keyword evidence="3" id="KW-0597">Phosphoprotein</keyword>
<evidence type="ECO:0000256" key="7">
    <source>
        <dbReference type="ARBA" id="ARBA00022840"/>
    </source>
</evidence>
<dbReference type="PANTHER" id="PTHR24421">
    <property type="entry name" value="NITRATE/NITRITE SENSOR PROTEIN NARX-RELATED"/>
    <property type="match status" value="1"/>
</dbReference>
<dbReference type="eggNOG" id="COG4585">
    <property type="taxonomic scope" value="Bacteria"/>
</dbReference>
<keyword evidence="8" id="KW-0902">Two-component regulatory system</keyword>
<keyword evidence="10" id="KW-0812">Transmembrane</keyword>
<organism evidence="12 13">
    <name type="scientific">Actinoplanes missouriensis (strain ATCC 14538 / DSM 43046 / CBS 188.64 / JCM 3121 / NBRC 102363 / NCIMB 12654 / NRRL B-3342 / UNCC 431)</name>
    <dbReference type="NCBI Taxonomy" id="512565"/>
    <lineage>
        <taxon>Bacteria</taxon>
        <taxon>Bacillati</taxon>
        <taxon>Actinomycetota</taxon>
        <taxon>Actinomycetes</taxon>
        <taxon>Micromonosporales</taxon>
        <taxon>Micromonosporaceae</taxon>
        <taxon>Actinoplanes</taxon>
    </lineage>
</organism>
<keyword evidence="4" id="KW-0808">Transferase</keyword>
<keyword evidence="10" id="KW-1133">Transmembrane helix</keyword>
<dbReference type="HOGENOM" id="CLU_412658_0_0_11"/>
<dbReference type="SMART" id="SM00387">
    <property type="entry name" value="HATPase_c"/>
    <property type="match status" value="1"/>
</dbReference>
<dbReference type="STRING" id="512565.AMIS_25700"/>
<dbReference type="PANTHER" id="PTHR24421:SF10">
    <property type="entry name" value="NITRATE_NITRITE SENSOR PROTEIN NARQ"/>
    <property type="match status" value="1"/>
</dbReference>
<feature type="coiled-coil region" evidence="9">
    <location>
        <begin position="287"/>
        <end position="314"/>
    </location>
</feature>
<dbReference type="InterPro" id="IPR036890">
    <property type="entry name" value="HATPase_C_sf"/>
</dbReference>
<gene>
    <name evidence="12" type="ordered locus">AMIS_25700</name>
</gene>
<evidence type="ECO:0000256" key="5">
    <source>
        <dbReference type="ARBA" id="ARBA00022741"/>
    </source>
</evidence>
<dbReference type="Pfam" id="PF07730">
    <property type="entry name" value="HisKA_3"/>
    <property type="match status" value="1"/>
</dbReference>
<evidence type="ECO:0000259" key="11">
    <source>
        <dbReference type="PROSITE" id="PS50109"/>
    </source>
</evidence>
<name>I0H453_ACTM4</name>
<evidence type="ECO:0000256" key="10">
    <source>
        <dbReference type="SAM" id="Phobius"/>
    </source>
</evidence>
<dbReference type="SUPFAM" id="SSF55781">
    <property type="entry name" value="GAF domain-like"/>
    <property type="match status" value="2"/>
</dbReference>
<dbReference type="PROSITE" id="PS50109">
    <property type="entry name" value="HIS_KIN"/>
    <property type="match status" value="1"/>
</dbReference>
<keyword evidence="7" id="KW-0067">ATP-binding</keyword>
<evidence type="ECO:0000256" key="4">
    <source>
        <dbReference type="ARBA" id="ARBA00022679"/>
    </source>
</evidence>
<dbReference type="SMART" id="SM00065">
    <property type="entry name" value="GAF"/>
    <property type="match status" value="2"/>
</dbReference>
<protein>
    <recommendedName>
        <fullName evidence="2">histidine kinase</fullName>
        <ecNumber evidence="2">2.7.13.3</ecNumber>
    </recommendedName>
</protein>
<evidence type="ECO:0000256" key="9">
    <source>
        <dbReference type="SAM" id="Coils"/>
    </source>
</evidence>
<evidence type="ECO:0000313" key="13">
    <source>
        <dbReference type="Proteomes" id="UP000007882"/>
    </source>
</evidence>
<dbReference type="EMBL" id="AP012319">
    <property type="protein sequence ID" value="BAL87790.1"/>
    <property type="molecule type" value="Genomic_DNA"/>
</dbReference>
<dbReference type="InterPro" id="IPR038318">
    <property type="entry name" value="KdpD_sf"/>
</dbReference>
<dbReference type="OrthoDB" id="5242012at2"/>
<evidence type="ECO:0000256" key="3">
    <source>
        <dbReference type="ARBA" id="ARBA00022553"/>
    </source>
</evidence>
<dbReference type="Pfam" id="PF02518">
    <property type="entry name" value="HATPase_c"/>
    <property type="match status" value="1"/>
</dbReference>
<dbReference type="InterPro" id="IPR003594">
    <property type="entry name" value="HATPase_dom"/>
</dbReference>
<sequence>MCEPRGVYRNRSSLPFPAEIGLSVVAGAASFAIWTALCLVAPRFHLPAVALGVALLGSVLAVARAGGILYALPVGAGAVLAYDWFGLPPFRELDNNAFMVLGLSITTAVIVGAVATAAGQRLVESDQAHIALAQEQAALRRVATLVAGGAQPAAVFTAVADELAGLIGADATFVTRRAEPVTGESESVTVVGSYGGVTADLPVASRIELKPGMLLSQVLHTGEAARMSGAALRNGPLGALVEKLGVRATIAIPVMVGPRRWGVVVAGTAKEDFPAGTEARIRDFIELAALAIANAQAEQELRVLAETQEALRRLALLIAQGVAPEVVFAAVTKEVLRHFGNGTARLIRYELDGTATLLANEGTTGPHVQVGQAWQGYPATGLTAAVQRSGQTARVDDYRNLPGGDKYAAEGLISAVGMPIHVNGRLWGMIAVGSGEGRLPDDTEARMAVFTELVATAVADAQSHAELISSRARIVAAADEARRRIERDLHDGAQQRLVALALRLRSAAMDAQQRGDDHREMNEVAADLLGVIDELRELSRGIHPAVLSDSGLRSALRALGRRSPLPVGIEVRVDGRLPQPVEVGAYYVVSEMLTNAVKHAGASAVQVDAEVTDGSLTLRVCDDGVGSADPARGTGLLGLKDRIEALGGTFDLHSPAGEGTTVICRIPLTSSDDSR</sequence>
<dbReference type="Proteomes" id="UP000007882">
    <property type="component" value="Chromosome"/>
</dbReference>